<feature type="region of interest" description="Disordered" evidence="2">
    <location>
        <begin position="86"/>
        <end position="110"/>
    </location>
</feature>
<dbReference type="OrthoDB" id="188741at2759"/>
<evidence type="ECO:0000313" key="4">
    <source>
        <dbReference type="Proteomes" id="UP000479000"/>
    </source>
</evidence>
<name>A0A6H5G6C5_9HEMI</name>
<feature type="region of interest" description="Disordered" evidence="2">
    <location>
        <begin position="393"/>
        <end position="504"/>
    </location>
</feature>
<protein>
    <submittedName>
        <fullName evidence="3">Uncharacterized protein</fullName>
    </submittedName>
</protein>
<dbReference type="EMBL" id="CADCXU010006724">
    <property type="protein sequence ID" value="CAA9998261.1"/>
    <property type="molecule type" value="Genomic_DNA"/>
</dbReference>
<reference evidence="3 4" key="1">
    <citation type="submission" date="2020-02" db="EMBL/GenBank/DDBJ databases">
        <authorList>
            <person name="Ferguson B K."/>
        </authorList>
    </citation>
    <scope>NUCLEOTIDE SEQUENCE [LARGE SCALE GENOMIC DNA]</scope>
</reference>
<evidence type="ECO:0000313" key="3">
    <source>
        <dbReference type="EMBL" id="CAA9998261.1"/>
    </source>
</evidence>
<evidence type="ECO:0000256" key="2">
    <source>
        <dbReference type="SAM" id="MobiDB-lite"/>
    </source>
</evidence>
<proteinExistence type="predicted"/>
<feature type="compositionally biased region" description="Basic and acidic residues" evidence="2">
    <location>
        <begin position="397"/>
        <end position="427"/>
    </location>
</feature>
<dbReference type="AlphaFoldDB" id="A0A6H5G6C5"/>
<feature type="coiled-coil region" evidence="1">
    <location>
        <begin position="133"/>
        <end position="203"/>
    </location>
</feature>
<feature type="compositionally biased region" description="Polar residues" evidence="2">
    <location>
        <begin position="88"/>
        <end position="99"/>
    </location>
</feature>
<feature type="compositionally biased region" description="Polar residues" evidence="2">
    <location>
        <begin position="432"/>
        <end position="446"/>
    </location>
</feature>
<organism evidence="3 4">
    <name type="scientific">Nesidiocoris tenuis</name>
    <dbReference type="NCBI Taxonomy" id="355587"/>
    <lineage>
        <taxon>Eukaryota</taxon>
        <taxon>Metazoa</taxon>
        <taxon>Ecdysozoa</taxon>
        <taxon>Arthropoda</taxon>
        <taxon>Hexapoda</taxon>
        <taxon>Insecta</taxon>
        <taxon>Pterygota</taxon>
        <taxon>Neoptera</taxon>
        <taxon>Paraneoptera</taxon>
        <taxon>Hemiptera</taxon>
        <taxon>Heteroptera</taxon>
        <taxon>Panheteroptera</taxon>
        <taxon>Cimicomorpha</taxon>
        <taxon>Miridae</taxon>
        <taxon>Dicyphina</taxon>
        <taxon>Nesidiocoris</taxon>
    </lineage>
</organism>
<gene>
    <name evidence="3" type="ORF">NTEN_LOCUS4544</name>
</gene>
<keyword evidence="1" id="KW-0175">Coiled coil</keyword>
<evidence type="ECO:0000256" key="1">
    <source>
        <dbReference type="SAM" id="Coils"/>
    </source>
</evidence>
<accession>A0A6H5G6C5</accession>
<feature type="coiled-coil region" evidence="1">
    <location>
        <begin position="227"/>
        <end position="280"/>
    </location>
</feature>
<keyword evidence="4" id="KW-1185">Reference proteome</keyword>
<dbReference type="Proteomes" id="UP000479000">
    <property type="component" value="Unassembled WGS sequence"/>
</dbReference>
<sequence length="522" mass="61374">MVEIYRRRRGENPMRLAPAPRPDADSWCFYIFHFPSNCFHDFPRNFHGFSARGRFRELLFTRVIRPLPTERRIILVAIQPKFLHKSQKPNSANPAQGSNLGARYSKKNSRECEKRIKKRDKNTTMRNIQDILMWKLEKEIIRLNNEIEQSNINCKDMRNEDFLQFPQEGAGLEKFKANLDFEVAQKTAEFEKLKRLLSDLSVEKQVTQKGITHYQNEIRKLGELNRQTDAEKEARQIESEIEAYKIEIEANSKEVAALQAEFLEAEKKRDLAEIAKLKIDQFQAPSGEIGQLKLEIHRMEFLFHCEFDFDSDCKFDFDFDNEFDFEFDYEFDFDFDNEFDFEFDYEFDSVFEFLFHCEFVFEFEFLVYCEFDFDFDYEFEVWLHSMNLSRSRMSDQTNEKDITQLESNEDKKSLDKLQIEDEERKTIMDPSKNGSDQKGVNGNDGPQTRGPGGEIEKKKKDHGDGEEKADLLVETPCSDKINSPTSPDEKKNADTPSGLRLPPVLSNLKFSVPFFKRSTVSE</sequence>
<feature type="compositionally biased region" description="Basic and acidic residues" evidence="2">
    <location>
        <begin position="454"/>
        <end position="471"/>
    </location>
</feature>